<dbReference type="AlphaFoldDB" id="A0A6V7W3U6"/>
<keyword evidence="1" id="KW-0812">Transmembrane</keyword>
<keyword evidence="1" id="KW-0472">Membrane</keyword>
<accession>A0A6V7W3U6</accession>
<feature type="transmembrane region" description="Helical" evidence="1">
    <location>
        <begin position="127"/>
        <end position="148"/>
    </location>
</feature>
<feature type="transmembrane region" description="Helical" evidence="1">
    <location>
        <begin position="47"/>
        <end position="68"/>
    </location>
</feature>
<dbReference type="Proteomes" id="UP000580250">
    <property type="component" value="Unassembled WGS sequence"/>
</dbReference>
<reference evidence="3 4" key="1">
    <citation type="submission" date="2020-08" db="EMBL/GenBank/DDBJ databases">
        <authorList>
            <person name="Koutsovoulos G."/>
            <person name="Danchin GJ E."/>
        </authorList>
    </citation>
    <scope>NUCLEOTIDE SEQUENCE [LARGE SCALE GENOMIC DNA]</scope>
</reference>
<feature type="transmembrane region" description="Helical" evidence="1">
    <location>
        <begin position="88"/>
        <end position="106"/>
    </location>
</feature>
<feature type="transmembrane region" description="Helical" evidence="1">
    <location>
        <begin position="227"/>
        <end position="247"/>
    </location>
</feature>
<evidence type="ECO:0000256" key="1">
    <source>
        <dbReference type="SAM" id="Phobius"/>
    </source>
</evidence>
<feature type="domain" description="7TM GPCR serpentine receptor class x (Srx)" evidence="2">
    <location>
        <begin position="58"/>
        <end position="243"/>
    </location>
</feature>
<dbReference type="EMBL" id="CAJEWN010000397">
    <property type="protein sequence ID" value="CAD2181348.1"/>
    <property type="molecule type" value="Genomic_DNA"/>
</dbReference>
<dbReference type="Pfam" id="PF10328">
    <property type="entry name" value="7TM_GPCR_Srx"/>
    <property type="match status" value="1"/>
</dbReference>
<organism evidence="3 4">
    <name type="scientific">Meloidogyne enterolobii</name>
    <name type="common">Root-knot nematode worm</name>
    <name type="synonym">Meloidogyne mayaguensis</name>
    <dbReference type="NCBI Taxonomy" id="390850"/>
    <lineage>
        <taxon>Eukaryota</taxon>
        <taxon>Metazoa</taxon>
        <taxon>Ecdysozoa</taxon>
        <taxon>Nematoda</taxon>
        <taxon>Chromadorea</taxon>
        <taxon>Rhabditida</taxon>
        <taxon>Tylenchina</taxon>
        <taxon>Tylenchomorpha</taxon>
        <taxon>Tylenchoidea</taxon>
        <taxon>Meloidogynidae</taxon>
        <taxon>Meloidogyninae</taxon>
        <taxon>Meloidogyne</taxon>
    </lineage>
</organism>
<evidence type="ECO:0000313" key="4">
    <source>
        <dbReference type="Proteomes" id="UP000580250"/>
    </source>
</evidence>
<evidence type="ECO:0000313" key="3">
    <source>
        <dbReference type="EMBL" id="CAD2181348.1"/>
    </source>
</evidence>
<comment type="caution">
    <text evidence="3">The sequence shown here is derived from an EMBL/GenBank/DDBJ whole genome shotgun (WGS) entry which is preliminary data.</text>
</comment>
<feature type="transmembrane region" description="Helical" evidence="1">
    <location>
        <begin position="180"/>
        <end position="201"/>
    </location>
</feature>
<dbReference type="InterPro" id="IPR019430">
    <property type="entry name" value="7TM_GPCR_serpentine_rcpt_Srx"/>
</dbReference>
<feature type="transmembrane region" description="Helical" evidence="1">
    <location>
        <begin position="12"/>
        <end position="35"/>
    </location>
</feature>
<dbReference type="PANTHER" id="PTHR22718:SF11">
    <property type="entry name" value="7TM GPCR SERPENTINE RECEPTOR CLASS X (SRX) DOMAIN-CONTAINING PROTEIN"/>
    <property type="match status" value="1"/>
</dbReference>
<keyword evidence="1" id="KW-1133">Transmembrane helix</keyword>
<dbReference type="PANTHER" id="PTHR22718">
    <property type="entry name" value="SERPENTINE RECEPTOR, CLASS X"/>
    <property type="match status" value="1"/>
</dbReference>
<evidence type="ECO:0000259" key="2">
    <source>
        <dbReference type="Pfam" id="PF10328"/>
    </source>
</evidence>
<proteinExistence type="predicted"/>
<protein>
    <recommendedName>
        <fullName evidence="2">7TM GPCR serpentine receptor class x (Srx) domain-containing protein</fullName>
    </recommendedName>
</protein>
<sequence>MTTNLNITSIFASLRLIMSIVFLLLQLLTLPQFILRKEYREETSYRLMFIIGVTELYLIITMGIYPFIAIDNLYQSWIEKIIGSFTDAAFDLFFLLNFVLAVNRLCTILKLYIFNVFKKTDTQIESFIYKFLYIISMIAFTIISIIFLSPYCEIYLNRENNGWQYNTNFTLSLTMRNIEYYGYLSIPTICFIIYCSIALVIKINERKFLNNHNNSANASQKNQEIRILIQSFIQFLVFIAPTIYGFMPRYGGMTPLEHELLNTASILFCGISPILYLILLR</sequence>
<name>A0A6V7W3U6_MELEN</name>
<feature type="transmembrane region" description="Helical" evidence="1">
    <location>
        <begin position="259"/>
        <end position="279"/>
    </location>
</feature>
<gene>
    <name evidence="3" type="ORF">MENT_LOCUS33487</name>
</gene>